<name>A0ABT6FI63_9BACT</name>
<keyword evidence="3" id="KW-1185">Reference proteome</keyword>
<feature type="transmembrane region" description="Helical" evidence="1">
    <location>
        <begin position="70"/>
        <end position="90"/>
    </location>
</feature>
<evidence type="ECO:0000313" key="2">
    <source>
        <dbReference type="EMBL" id="MDG3007260.1"/>
    </source>
</evidence>
<dbReference type="RefSeq" id="WP_277863545.1">
    <property type="nucleotide sequence ID" value="NZ_JARRAG010000002.1"/>
</dbReference>
<keyword evidence="1" id="KW-1133">Transmembrane helix</keyword>
<dbReference type="EMBL" id="JARRAG010000002">
    <property type="protein sequence ID" value="MDG3007260.1"/>
    <property type="molecule type" value="Genomic_DNA"/>
</dbReference>
<proteinExistence type="predicted"/>
<feature type="transmembrane region" description="Helical" evidence="1">
    <location>
        <begin position="97"/>
        <end position="116"/>
    </location>
</feature>
<gene>
    <name evidence="2" type="ORF">PZE19_26145</name>
</gene>
<reference evidence="2 3" key="1">
    <citation type="submission" date="2023-03" db="EMBL/GenBank/DDBJ databases">
        <title>Paludisphaera mucosa sp. nov. a novel planctomycete from northern fen.</title>
        <authorList>
            <person name="Ivanova A."/>
        </authorList>
    </citation>
    <scope>NUCLEOTIDE SEQUENCE [LARGE SCALE GENOMIC DNA]</scope>
    <source>
        <strain evidence="2 3">Pla2</strain>
    </source>
</reference>
<organism evidence="2 3">
    <name type="scientific">Paludisphaera mucosa</name>
    <dbReference type="NCBI Taxonomy" id="3030827"/>
    <lineage>
        <taxon>Bacteria</taxon>
        <taxon>Pseudomonadati</taxon>
        <taxon>Planctomycetota</taxon>
        <taxon>Planctomycetia</taxon>
        <taxon>Isosphaerales</taxon>
        <taxon>Isosphaeraceae</taxon>
        <taxon>Paludisphaera</taxon>
    </lineage>
</organism>
<comment type="caution">
    <text evidence="2">The sequence shown here is derived from an EMBL/GenBank/DDBJ whole genome shotgun (WGS) entry which is preliminary data.</text>
</comment>
<protein>
    <submittedName>
        <fullName evidence="2">Uncharacterized protein</fullName>
    </submittedName>
</protein>
<evidence type="ECO:0000256" key="1">
    <source>
        <dbReference type="SAM" id="Phobius"/>
    </source>
</evidence>
<keyword evidence="1" id="KW-0472">Membrane</keyword>
<sequence>MPRESLALPRLLASILFALAAVFGLVAAVALTALLSGGRMPFMIAAATAPIAWVLTWLGLRLWTGRAIPSWFITTFFVTLLIGGGVAPAIRLLKPGTWMEALALLIMSFTALYSYASAPHPTAGDLPDSKKRDDLS</sequence>
<feature type="transmembrane region" description="Helical" evidence="1">
    <location>
        <begin position="12"/>
        <end position="35"/>
    </location>
</feature>
<feature type="transmembrane region" description="Helical" evidence="1">
    <location>
        <begin position="42"/>
        <end position="64"/>
    </location>
</feature>
<evidence type="ECO:0000313" key="3">
    <source>
        <dbReference type="Proteomes" id="UP001216907"/>
    </source>
</evidence>
<keyword evidence="1" id="KW-0812">Transmembrane</keyword>
<dbReference type="Proteomes" id="UP001216907">
    <property type="component" value="Unassembled WGS sequence"/>
</dbReference>
<accession>A0ABT6FI63</accession>